<gene>
    <name evidence="1" type="ORF">F0P96_00395</name>
</gene>
<dbReference type="Pfam" id="PF18184">
    <property type="entry name" value="SLATT_3"/>
    <property type="match status" value="1"/>
</dbReference>
<comment type="caution">
    <text evidence="1">The sequence shown here is derived from an EMBL/GenBank/DDBJ whole genome shotgun (WGS) entry which is preliminary data.</text>
</comment>
<keyword evidence="2" id="KW-1185">Reference proteome</keyword>
<proteinExistence type="predicted"/>
<dbReference type="InterPro" id="IPR041116">
    <property type="entry name" value="SLATT_3"/>
</dbReference>
<protein>
    <submittedName>
        <fullName evidence="1">Uncharacterized protein</fullName>
    </submittedName>
</protein>
<accession>A0A7L4ZV71</accession>
<dbReference type="Proteomes" id="UP000326380">
    <property type="component" value="Unassembled WGS sequence"/>
</dbReference>
<name>A0A7L4ZV71_9BACT</name>
<organism evidence="1 2">
    <name type="scientific">Hymenobacter busanensis</name>
    <dbReference type="NCBI Taxonomy" id="2607656"/>
    <lineage>
        <taxon>Bacteria</taxon>
        <taxon>Pseudomonadati</taxon>
        <taxon>Bacteroidota</taxon>
        <taxon>Cytophagia</taxon>
        <taxon>Cytophagales</taxon>
        <taxon>Hymenobacteraceae</taxon>
        <taxon>Hymenobacter</taxon>
    </lineage>
</organism>
<sequence length="309" mass="35652">MSPEQHVPLYAVLDQAANNAQRTWRGSYVRSLLVLGIIGVLAELKEVSPLLFRPEWHKWVKLFVILISVVGALYEIFYHIQHKSRFGYWTRLRAKAERVKSEAWFYLFDVAPASGDTGYTEAQWQRFQQQLTTDDVAAGFVDAVGQDSLTSDKAKFVQLPLAQQAQLYHTNRVIEQHRYFASRTRRLAQRLRRHKQLVVVLLLLAIAWAIGRAVAILYPHIATPVLAETLSEFNLFVILISIIGLFKAYIEVENVEYLLNRYQRMEHQLSVLLPNPTVLDNGTTLQSHVQEVERILLSQTQDWETQRLS</sequence>
<evidence type="ECO:0000313" key="1">
    <source>
        <dbReference type="EMBL" id="KAA9339127.1"/>
    </source>
</evidence>
<dbReference type="RefSeq" id="WP_151076775.1">
    <property type="nucleotide sequence ID" value="NZ_CP047647.1"/>
</dbReference>
<dbReference type="EMBL" id="VTWU01000001">
    <property type="protein sequence ID" value="KAA9339127.1"/>
    <property type="molecule type" value="Genomic_DNA"/>
</dbReference>
<dbReference type="Pfam" id="PF18181">
    <property type="entry name" value="SLATT_1"/>
    <property type="match status" value="1"/>
</dbReference>
<dbReference type="InterPro" id="IPR040884">
    <property type="entry name" value="SLATT_1"/>
</dbReference>
<dbReference type="AlphaFoldDB" id="A0A7L4ZV71"/>
<evidence type="ECO:0000313" key="2">
    <source>
        <dbReference type="Proteomes" id="UP000326380"/>
    </source>
</evidence>
<reference evidence="1 2" key="1">
    <citation type="submission" date="2019-09" db="EMBL/GenBank/DDBJ databases">
        <title>Genome sequence of Hymenobacter sp. M3.</title>
        <authorList>
            <person name="Srinivasan S."/>
        </authorList>
    </citation>
    <scope>NUCLEOTIDE SEQUENCE [LARGE SCALE GENOMIC DNA]</scope>
    <source>
        <strain evidence="1 2">M3</strain>
    </source>
</reference>